<feature type="domain" description="AMP-dependent synthetase/ligase" evidence="2">
    <location>
        <begin position="69"/>
        <end position="268"/>
    </location>
</feature>
<feature type="region of interest" description="Disordered" evidence="1">
    <location>
        <begin position="41"/>
        <end position="79"/>
    </location>
</feature>
<keyword evidence="4" id="KW-0436">Ligase</keyword>
<dbReference type="EMBL" id="BSER01000007">
    <property type="protein sequence ID" value="GLJ95007.1"/>
    <property type="molecule type" value="Genomic_DNA"/>
</dbReference>
<gene>
    <name evidence="4" type="primary">menE</name>
    <name evidence="4" type="ORF">GCM10017591_10690</name>
</gene>
<evidence type="ECO:0000256" key="1">
    <source>
        <dbReference type="SAM" id="MobiDB-lite"/>
    </source>
</evidence>
<dbReference type="InterPro" id="IPR025110">
    <property type="entry name" value="AMP-bd_C"/>
</dbReference>
<comment type="caution">
    <text evidence="4">The sequence shown here is derived from an EMBL/GenBank/DDBJ whole genome shotgun (WGS) entry which is preliminary data.</text>
</comment>
<feature type="compositionally biased region" description="Low complexity" evidence="1">
    <location>
        <begin position="68"/>
        <end position="79"/>
    </location>
</feature>
<protein>
    <submittedName>
        <fullName evidence="4">O-succinylbenzoic acid--CoA ligase</fullName>
    </submittedName>
</protein>
<keyword evidence="5" id="KW-1185">Reference proteome</keyword>
<proteinExistence type="predicted"/>
<sequence length="415" mass="41048">MQIEPVDATDARAVLRGLRGAVLGAGPAIALGGAGVKPGAGPGPGAGAGPDSSLDPGANAGGGPGSRAPVPGDAPAGTAVVVTTSGSTGYPKSVVLSRSALTSSALATADRIGSGAWLLALPPGYIAGVQVLVRSLIAGREPAILAGSFSAHAFAAAAAAMASSEGGRRVPTYTSLVPAQLQTILADPDPAPTRALAGFAAVLVGGQALAPALAERAAAAGVSFVRTYGSSETAGGCVYDGVPLEGTRIRVVDGEVQLSGPTLADGYLDDPERTAAAFVRDADGARWYRTGDTGEFDDGCLRVTGRLDDVIVSGGVNVALSRVAHVVRALPGFDDAVVVPVPDERWGQASVVVSAGLAAHRPDALDIVRAAVEGAIGKVARPCGVVPVDGIPLLPSGKPDRTALRALAADRALGR</sequence>
<dbReference type="SUPFAM" id="SSF56801">
    <property type="entry name" value="Acetyl-CoA synthetase-like"/>
    <property type="match status" value="1"/>
</dbReference>
<reference evidence="4" key="1">
    <citation type="journal article" date="2014" name="Int. J. Syst. Evol. Microbiol.">
        <title>Complete genome sequence of Corynebacterium casei LMG S-19264T (=DSM 44701T), isolated from a smear-ripened cheese.</title>
        <authorList>
            <consortium name="US DOE Joint Genome Institute (JGI-PGF)"/>
            <person name="Walter F."/>
            <person name="Albersmeier A."/>
            <person name="Kalinowski J."/>
            <person name="Ruckert C."/>
        </authorList>
    </citation>
    <scope>NUCLEOTIDE SEQUENCE</scope>
    <source>
        <strain evidence="4">VKM Ac-1940</strain>
    </source>
</reference>
<dbReference type="Gene3D" id="3.30.300.30">
    <property type="match status" value="1"/>
</dbReference>
<name>A0A9W6HLF7_9MICO</name>
<dbReference type="InterPro" id="IPR050237">
    <property type="entry name" value="ATP-dep_AMP-bd_enzyme"/>
</dbReference>
<evidence type="ECO:0000313" key="5">
    <source>
        <dbReference type="Proteomes" id="UP001142291"/>
    </source>
</evidence>
<accession>A0A9W6HLF7</accession>
<dbReference type="Proteomes" id="UP001142291">
    <property type="component" value="Unassembled WGS sequence"/>
</dbReference>
<dbReference type="GO" id="GO:0016878">
    <property type="term" value="F:acid-thiol ligase activity"/>
    <property type="evidence" value="ECO:0007669"/>
    <property type="project" value="UniProtKB-ARBA"/>
</dbReference>
<organism evidence="4 5">
    <name type="scientific">Microbacterium dextranolyticum</name>
    <dbReference type="NCBI Taxonomy" id="36806"/>
    <lineage>
        <taxon>Bacteria</taxon>
        <taxon>Bacillati</taxon>
        <taxon>Actinomycetota</taxon>
        <taxon>Actinomycetes</taxon>
        <taxon>Micrococcales</taxon>
        <taxon>Microbacteriaceae</taxon>
        <taxon>Microbacterium</taxon>
    </lineage>
</organism>
<dbReference type="Pfam" id="PF00501">
    <property type="entry name" value="AMP-binding"/>
    <property type="match status" value="1"/>
</dbReference>
<dbReference type="PANTHER" id="PTHR43767:SF1">
    <property type="entry name" value="NONRIBOSOMAL PEPTIDE SYNTHASE PES1 (EUROFUNG)-RELATED"/>
    <property type="match status" value="1"/>
</dbReference>
<reference evidence="4" key="2">
    <citation type="submission" date="2023-01" db="EMBL/GenBank/DDBJ databases">
        <authorList>
            <person name="Sun Q."/>
            <person name="Evtushenko L."/>
        </authorList>
    </citation>
    <scope>NUCLEOTIDE SEQUENCE</scope>
    <source>
        <strain evidence="4">VKM Ac-1940</strain>
    </source>
</reference>
<evidence type="ECO:0000259" key="2">
    <source>
        <dbReference type="Pfam" id="PF00501"/>
    </source>
</evidence>
<dbReference type="InterPro" id="IPR045851">
    <property type="entry name" value="AMP-bd_C_sf"/>
</dbReference>
<dbReference type="InterPro" id="IPR020845">
    <property type="entry name" value="AMP-binding_CS"/>
</dbReference>
<dbReference type="AlphaFoldDB" id="A0A9W6HLF7"/>
<evidence type="ECO:0000259" key="3">
    <source>
        <dbReference type="Pfam" id="PF13193"/>
    </source>
</evidence>
<feature type="domain" description="AMP-binding enzyme C-terminal" evidence="3">
    <location>
        <begin position="326"/>
        <end position="398"/>
    </location>
</feature>
<evidence type="ECO:0000313" key="4">
    <source>
        <dbReference type="EMBL" id="GLJ95007.1"/>
    </source>
</evidence>
<dbReference type="InterPro" id="IPR000873">
    <property type="entry name" value="AMP-dep_synth/lig_dom"/>
</dbReference>
<dbReference type="Gene3D" id="3.40.50.12780">
    <property type="entry name" value="N-terminal domain of ligase-like"/>
    <property type="match status" value="1"/>
</dbReference>
<dbReference type="RefSeq" id="WP_204964463.1">
    <property type="nucleotide sequence ID" value="NZ_BAAAUR010000004.1"/>
</dbReference>
<dbReference type="InterPro" id="IPR042099">
    <property type="entry name" value="ANL_N_sf"/>
</dbReference>
<dbReference type="PANTHER" id="PTHR43767">
    <property type="entry name" value="LONG-CHAIN-FATTY-ACID--COA LIGASE"/>
    <property type="match status" value="1"/>
</dbReference>
<dbReference type="Pfam" id="PF13193">
    <property type="entry name" value="AMP-binding_C"/>
    <property type="match status" value="1"/>
</dbReference>
<dbReference type="PROSITE" id="PS00455">
    <property type="entry name" value="AMP_BINDING"/>
    <property type="match status" value="1"/>
</dbReference>